<dbReference type="EMBL" id="CDMZ01000763">
    <property type="protein sequence ID" value="CEM21015.1"/>
    <property type="molecule type" value="Genomic_DNA"/>
</dbReference>
<evidence type="ECO:0000256" key="1">
    <source>
        <dbReference type="SAM" id="MobiDB-lite"/>
    </source>
</evidence>
<organism evidence="2">
    <name type="scientific">Chromera velia CCMP2878</name>
    <dbReference type="NCBI Taxonomy" id="1169474"/>
    <lineage>
        <taxon>Eukaryota</taxon>
        <taxon>Sar</taxon>
        <taxon>Alveolata</taxon>
        <taxon>Colpodellida</taxon>
        <taxon>Chromeraceae</taxon>
        <taxon>Chromera</taxon>
    </lineage>
</organism>
<accession>A0A0G4FZG6</accession>
<dbReference type="AlphaFoldDB" id="A0A0G4FZG6"/>
<proteinExistence type="predicted"/>
<dbReference type="VEuPathDB" id="CryptoDB:Cvel_19530"/>
<feature type="region of interest" description="Disordered" evidence="1">
    <location>
        <begin position="75"/>
        <end position="114"/>
    </location>
</feature>
<feature type="region of interest" description="Disordered" evidence="1">
    <location>
        <begin position="1"/>
        <end position="51"/>
    </location>
</feature>
<protein>
    <submittedName>
        <fullName evidence="2">Uncharacterized protein</fullName>
    </submittedName>
</protein>
<feature type="compositionally biased region" description="Polar residues" evidence="1">
    <location>
        <begin position="30"/>
        <end position="42"/>
    </location>
</feature>
<evidence type="ECO:0000313" key="2">
    <source>
        <dbReference type="EMBL" id="CEM21015.1"/>
    </source>
</evidence>
<name>A0A0G4FZG6_9ALVE</name>
<sequence>MGESPTGSWGGGLHNHLQGDDYGGHLLSPFNLNALGSSTPQGHSRPLFGDVRADSDQVGMDYQMEVDMDMEQSSAAHFDPLPSPQSGAGANGQKRRREKEKDAQSRRAGVPVSHGCAQKLAPRLLPSGEATGINVEEITAIASRRAAARERVQRARTGGGVNAGGAALQAEAVAAEERPGNRRSRAARVAAVGVSIAAAVTGGGVLAGGAMESAPLGESLLGGMTTAEIPTSSRVSVWKGEDLPIKPVCLHIDDTEVEDVTTFLSLCQGTDNGKERLLCLSLLSGLHAASREYLARATL</sequence>
<reference evidence="2" key="1">
    <citation type="submission" date="2014-11" db="EMBL/GenBank/DDBJ databases">
        <authorList>
            <person name="Otto D Thomas"/>
            <person name="Naeem Raeece"/>
        </authorList>
    </citation>
    <scope>NUCLEOTIDE SEQUENCE</scope>
</reference>
<gene>
    <name evidence="2" type="ORF">Cvel_19530</name>
</gene>